<protein>
    <submittedName>
        <fullName evidence="2">Uncharacterized protein</fullName>
    </submittedName>
</protein>
<evidence type="ECO:0000313" key="2">
    <source>
        <dbReference type="EMBL" id="MFC6017047.1"/>
    </source>
</evidence>
<sequence length="53" mass="5923">MRDDHLGAEAGWRQLAGCGVVKLPERGALVRGSHEAPGEWAGTAADHWRRWWD</sequence>
<gene>
    <name evidence="2" type="ORF">ACFP2T_12630</name>
</gene>
<keyword evidence="3" id="KW-1185">Reference proteome</keyword>
<dbReference type="Proteomes" id="UP001596203">
    <property type="component" value="Unassembled WGS sequence"/>
</dbReference>
<feature type="region of interest" description="Disordered" evidence="1">
    <location>
        <begin position="31"/>
        <end position="53"/>
    </location>
</feature>
<organism evidence="2 3">
    <name type="scientific">Plantactinospora solaniradicis</name>
    <dbReference type="NCBI Taxonomy" id="1723736"/>
    <lineage>
        <taxon>Bacteria</taxon>
        <taxon>Bacillati</taxon>
        <taxon>Actinomycetota</taxon>
        <taxon>Actinomycetes</taxon>
        <taxon>Micromonosporales</taxon>
        <taxon>Micromonosporaceae</taxon>
        <taxon>Plantactinospora</taxon>
    </lineage>
</organism>
<dbReference type="EMBL" id="JBHSPR010000010">
    <property type="protein sequence ID" value="MFC6017047.1"/>
    <property type="molecule type" value="Genomic_DNA"/>
</dbReference>
<comment type="caution">
    <text evidence="2">The sequence shown here is derived from an EMBL/GenBank/DDBJ whole genome shotgun (WGS) entry which is preliminary data.</text>
</comment>
<dbReference type="RefSeq" id="WP_377421029.1">
    <property type="nucleotide sequence ID" value="NZ_JBHSPR010000010.1"/>
</dbReference>
<reference evidence="3" key="1">
    <citation type="journal article" date="2019" name="Int. J. Syst. Evol. Microbiol.">
        <title>The Global Catalogue of Microorganisms (GCM) 10K type strain sequencing project: providing services to taxonomists for standard genome sequencing and annotation.</title>
        <authorList>
            <consortium name="The Broad Institute Genomics Platform"/>
            <consortium name="The Broad Institute Genome Sequencing Center for Infectious Disease"/>
            <person name="Wu L."/>
            <person name="Ma J."/>
        </authorList>
    </citation>
    <scope>NUCLEOTIDE SEQUENCE [LARGE SCALE GENOMIC DNA]</scope>
    <source>
        <strain evidence="3">ZS-35-S2</strain>
    </source>
</reference>
<proteinExistence type="predicted"/>
<evidence type="ECO:0000256" key="1">
    <source>
        <dbReference type="SAM" id="MobiDB-lite"/>
    </source>
</evidence>
<accession>A0ABW1K706</accession>
<name>A0ABW1K706_9ACTN</name>
<evidence type="ECO:0000313" key="3">
    <source>
        <dbReference type="Proteomes" id="UP001596203"/>
    </source>
</evidence>